<accession>A0AAD8C5Q5</accession>
<dbReference type="Proteomes" id="UP001233172">
    <property type="component" value="Unassembled WGS sequence"/>
</dbReference>
<comment type="caution">
    <text evidence="3">The sequence shown here is derived from an EMBL/GenBank/DDBJ whole genome shotgun (WGS) entry which is preliminary data.</text>
</comment>
<dbReference type="EMBL" id="JASAOG010000009">
    <property type="protein sequence ID" value="KAK0066775.1"/>
    <property type="molecule type" value="Genomic_DNA"/>
</dbReference>
<sequence>MSYLVQGMKQVLDLFLVAGMTLVVQSQINFVRFFNDPAEEGKPYSLKIVGEFPINSYFELYLLNGQTLILFCYLPRPCDVTFENHYNVTTNIRSSHFEIELTVYYVTRAGVLSTEAEWNLETNDKKYGKQRQSFNISVYNKGKEPSCNQYYNTDGIFISCSISDLYPEIRCHLTVKHCQEVLIDSTNFVYNSDIGNNKSRCTYHLSHLKSGSYQAAIIAYPNVTGTKQDMKYGTLRSLNISIDIPEVQLLNCPETVEENEEIVCQCSVSSSALKYSLMWWDSFTQLKSDNGILKVKAKRSEKDYLCHAVNEIGTKSATLSYTPKIIAKSIDLHCNLSRDTDFQVICATKKIFPRGKCEFKVKFNNTVVLLPNQIMYQHSQVYEDDTHYFSTTCNVQIPSIYLTAGLHKVIAFMYPNITGNATDMSYSVNTSLYILQEDTKNENVHSETDLHFLAPIVLAGAIFVCLTLVCVVCFVKVSSGKKERPDIYETIITEYTALNS</sequence>
<protein>
    <submittedName>
        <fullName evidence="3">Polymorphic transmembrane cluster 2 transmembrane protein 2</fullName>
    </submittedName>
</protein>
<organism evidence="3 4">
    <name type="scientific">Biomphalaria pfeifferi</name>
    <name type="common">Bloodfluke planorb</name>
    <name type="synonym">Freshwater snail</name>
    <dbReference type="NCBI Taxonomy" id="112525"/>
    <lineage>
        <taxon>Eukaryota</taxon>
        <taxon>Metazoa</taxon>
        <taxon>Spiralia</taxon>
        <taxon>Lophotrochozoa</taxon>
        <taxon>Mollusca</taxon>
        <taxon>Gastropoda</taxon>
        <taxon>Heterobranchia</taxon>
        <taxon>Euthyneura</taxon>
        <taxon>Panpulmonata</taxon>
        <taxon>Hygrophila</taxon>
        <taxon>Lymnaeoidea</taxon>
        <taxon>Planorbidae</taxon>
        <taxon>Biomphalaria</taxon>
    </lineage>
</organism>
<keyword evidence="1 3" id="KW-0812">Transmembrane</keyword>
<keyword evidence="1" id="KW-0472">Membrane</keyword>
<dbReference type="PROSITE" id="PS50835">
    <property type="entry name" value="IG_LIKE"/>
    <property type="match status" value="1"/>
</dbReference>
<reference evidence="3" key="2">
    <citation type="submission" date="2023-04" db="EMBL/GenBank/DDBJ databases">
        <authorList>
            <person name="Bu L."/>
            <person name="Lu L."/>
            <person name="Laidemitt M.R."/>
            <person name="Zhang S.M."/>
            <person name="Mutuku M."/>
            <person name="Mkoji G."/>
            <person name="Steinauer M."/>
            <person name="Loker E.S."/>
        </authorList>
    </citation>
    <scope>NUCLEOTIDE SEQUENCE</scope>
    <source>
        <strain evidence="3">KasaAsao</strain>
        <tissue evidence="3">Whole Snail</tissue>
    </source>
</reference>
<dbReference type="AlphaFoldDB" id="A0AAD8C5Q5"/>
<evidence type="ECO:0000256" key="1">
    <source>
        <dbReference type="SAM" id="Phobius"/>
    </source>
</evidence>
<dbReference type="InterPro" id="IPR007110">
    <property type="entry name" value="Ig-like_dom"/>
</dbReference>
<feature type="transmembrane region" description="Helical" evidence="1">
    <location>
        <begin position="452"/>
        <end position="475"/>
    </location>
</feature>
<proteinExistence type="predicted"/>
<keyword evidence="1" id="KW-1133">Transmembrane helix</keyword>
<evidence type="ECO:0000259" key="2">
    <source>
        <dbReference type="PROSITE" id="PS50835"/>
    </source>
</evidence>
<reference evidence="3" key="1">
    <citation type="journal article" date="2023" name="PLoS Negl. Trop. Dis.">
        <title>A genome sequence for Biomphalaria pfeifferi, the major vector snail for the human-infecting parasite Schistosoma mansoni.</title>
        <authorList>
            <person name="Bu L."/>
            <person name="Lu L."/>
            <person name="Laidemitt M.R."/>
            <person name="Zhang S.M."/>
            <person name="Mutuku M."/>
            <person name="Mkoji G."/>
            <person name="Steinauer M."/>
            <person name="Loker E.S."/>
        </authorList>
    </citation>
    <scope>NUCLEOTIDE SEQUENCE</scope>
    <source>
        <strain evidence="3">KasaAsao</strain>
    </source>
</reference>
<evidence type="ECO:0000313" key="3">
    <source>
        <dbReference type="EMBL" id="KAK0066775.1"/>
    </source>
</evidence>
<name>A0AAD8C5Q5_BIOPF</name>
<evidence type="ECO:0000313" key="4">
    <source>
        <dbReference type="Proteomes" id="UP001233172"/>
    </source>
</evidence>
<gene>
    <name evidence="3" type="ORF">Bpfe_003510</name>
</gene>
<keyword evidence="4" id="KW-1185">Reference proteome</keyword>
<feature type="domain" description="Ig-like" evidence="2">
    <location>
        <begin position="245"/>
        <end position="320"/>
    </location>
</feature>